<evidence type="ECO:0000313" key="2">
    <source>
        <dbReference type="EMBL" id="DAF53053.1"/>
    </source>
</evidence>
<organism evidence="2">
    <name type="scientific">Siphoviridae sp. ctJyX12</name>
    <dbReference type="NCBI Taxonomy" id="2827840"/>
    <lineage>
        <taxon>Viruses</taxon>
        <taxon>Duplodnaviria</taxon>
        <taxon>Heunggongvirae</taxon>
        <taxon>Uroviricota</taxon>
        <taxon>Caudoviricetes</taxon>
    </lineage>
</organism>
<accession>A0A8S5SPR7</accession>
<name>A0A8S5SPR7_9CAUD</name>
<proteinExistence type="predicted"/>
<feature type="region of interest" description="Disordered" evidence="1">
    <location>
        <begin position="1"/>
        <end position="25"/>
    </location>
</feature>
<sequence>MLRERPSSSLAARSRAGSSREVCPRRASQETFFTASLAMDAVSDMHNEPYPEVKMSANTSIPDMQYSRFSVY</sequence>
<evidence type="ECO:0000256" key="1">
    <source>
        <dbReference type="SAM" id="MobiDB-lite"/>
    </source>
</evidence>
<feature type="compositionally biased region" description="Low complexity" evidence="1">
    <location>
        <begin position="7"/>
        <end position="20"/>
    </location>
</feature>
<protein>
    <submittedName>
        <fullName evidence="2">Uncharacterized protein</fullName>
    </submittedName>
</protein>
<dbReference type="EMBL" id="BK032646">
    <property type="protein sequence ID" value="DAF53053.1"/>
    <property type="molecule type" value="Genomic_DNA"/>
</dbReference>
<reference evidence="2" key="1">
    <citation type="journal article" date="2021" name="Proc. Natl. Acad. Sci. U.S.A.">
        <title>A Catalog of Tens of Thousands of Viruses from Human Metagenomes Reveals Hidden Associations with Chronic Diseases.</title>
        <authorList>
            <person name="Tisza M.J."/>
            <person name="Buck C.B."/>
        </authorList>
    </citation>
    <scope>NUCLEOTIDE SEQUENCE</scope>
    <source>
        <strain evidence="2">CtJyX12</strain>
    </source>
</reference>